<dbReference type="PANTHER" id="PTHR39168:SF1">
    <property type="entry name" value="TRANSCRIPTIONAL REGULATORY PROTEIN"/>
    <property type="match status" value="1"/>
</dbReference>
<dbReference type="GO" id="GO:0097063">
    <property type="term" value="F:cadmium ion sensor activity"/>
    <property type="evidence" value="ECO:0007669"/>
    <property type="project" value="TreeGrafter"/>
</dbReference>
<dbReference type="EMBL" id="FSRM01000002">
    <property type="protein sequence ID" value="SIO48241.1"/>
    <property type="molecule type" value="Genomic_DNA"/>
</dbReference>
<dbReference type="PROSITE" id="PS50987">
    <property type="entry name" value="HTH_ARSR_2"/>
    <property type="match status" value="1"/>
</dbReference>
<evidence type="ECO:0000259" key="1">
    <source>
        <dbReference type="PROSITE" id="PS50987"/>
    </source>
</evidence>
<dbReference type="Gene3D" id="1.10.10.10">
    <property type="entry name" value="Winged helix-like DNA-binding domain superfamily/Winged helix DNA-binding domain"/>
    <property type="match status" value="1"/>
</dbReference>
<dbReference type="GO" id="GO:0046686">
    <property type="term" value="P:response to cadmium ion"/>
    <property type="evidence" value="ECO:0007669"/>
    <property type="project" value="TreeGrafter"/>
</dbReference>
<reference evidence="2 3" key="1">
    <citation type="submission" date="2016-11" db="EMBL/GenBank/DDBJ databases">
        <authorList>
            <person name="Jaros S."/>
            <person name="Januszkiewicz K."/>
            <person name="Wedrychowicz H."/>
        </authorList>
    </citation>
    <scope>NUCLEOTIDE SEQUENCE [LARGE SCALE GENOMIC DNA]</scope>
    <source>
        <strain evidence="2 3">GAS86</strain>
    </source>
</reference>
<accession>A0A1N6JVJ1</accession>
<dbReference type="InterPro" id="IPR036388">
    <property type="entry name" value="WH-like_DNA-bd_sf"/>
</dbReference>
<dbReference type="InterPro" id="IPR036390">
    <property type="entry name" value="WH_DNA-bd_sf"/>
</dbReference>
<dbReference type="PRINTS" id="PR00778">
    <property type="entry name" value="HTHARSR"/>
</dbReference>
<dbReference type="CDD" id="cd00090">
    <property type="entry name" value="HTH_ARSR"/>
    <property type="match status" value="1"/>
</dbReference>
<dbReference type="PANTHER" id="PTHR39168">
    <property type="entry name" value="TRANSCRIPTIONAL REGULATOR-RELATED"/>
    <property type="match status" value="1"/>
</dbReference>
<dbReference type="SUPFAM" id="SSF46785">
    <property type="entry name" value="Winged helix' DNA-binding domain"/>
    <property type="match status" value="1"/>
</dbReference>
<dbReference type="RefSeq" id="WP_074267164.1">
    <property type="nucleotide sequence ID" value="NZ_FSRM01000002.1"/>
</dbReference>
<dbReference type="OrthoDB" id="9797716at2"/>
<dbReference type="GO" id="GO:0003700">
    <property type="term" value="F:DNA-binding transcription factor activity"/>
    <property type="evidence" value="ECO:0007669"/>
    <property type="project" value="InterPro"/>
</dbReference>
<dbReference type="InterPro" id="IPR011991">
    <property type="entry name" value="ArsR-like_HTH"/>
</dbReference>
<dbReference type="InterPro" id="IPR052543">
    <property type="entry name" value="HTH_Metal-responsive_Reg"/>
</dbReference>
<dbReference type="GO" id="GO:0010288">
    <property type="term" value="P:response to lead ion"/>
    <property type="evidence" value="ECO:0007669"/>
    <property type="project" value="TreeGrafter"/>
</dbReference>
<feature type="domain" description="HTH arsR-type" evidence="1">
    <location>
        <begin position="1"/>
        <end position="94"/>
    </location>
</feature>
<gene>
    <name evidence="2" type="ORF">SAMN05444168_5151</name>
</gene>
<sequence>MCAQPNIASTAFLIADPARASMLMALVDGRALPAGELAYAAGVTAQTASTHLAKLLAGGLVEVEAQGRHRYYRLGGSHVALLLENLASITPPSRPRIKPLSADARKLRFARCCYDHLAGQLGVAVTQALERRGVIVAATDKQFEVSPAGMDWFARMGLNVPDLQPTRRGLARQCLDWSERQHHLAGPLGVQWMKLLCAKGWLRRVKATRAVQVTPQGWAWLKDELGIEGRLGELAVDDRRVEVVPEA</sequence>
<dbReference type="GO" id="GO:0003677">
    <property type="term" value="F:DNA binding"/>
    <property type="evidence" value="ECO:0007669"/>
    <property type="project" value="TreeGrafter"/>
</dbReference>
<evidence type="ECO:0000313" key="3">
    <source>
        <dbReference type="Proteomes" id="UP000184693"/>
    </source>
</evidence>
<dbReference type="Pfam" id="PF12840">
    <property type="entry name" value="HTH_20"/>
    <property type="match status" value="1"/>
</dbReference>
<dbReference type="Proteomes" id="UP000184693">
    <property type="component" value="Unassembled WGS sequence"/>
</dbReference>
<dbReference type="InterPro" id="IPR001845">
    <property type="entry name" value="HTH_ArsR_DNA-bd_dom"/>
</dbReference>
<name>A0A1N6JVJ1_9BURK</name>
<dbReference type="SMART" id="SM00418">
    <property type="entry name" value="HTH_ARSR"/>
    <property type="match status" value="1"/>
</dbReference>
<protein>
    <submittedName>
        <fullName evidence="2">Transcriptional regulator, ArsR family</fullName>
    </submittedName>
</protein>
<evidence type="ECO:0000313" key="2">
    <source>
        <dbReference type="EMBL" id="SIO48241.1"/>
    </source>
</evidence>
<proteinExistence type="predicted"/>
<organism evidence="2 3">
    <name type="scientific">Paraburkholderia phenazinium</name>
    <dbReference type="NCBI Taxonomy" id="60549"/>
    <lineage>
        <taxon>Bacteria</taxon>
        <taxon>Pseudomonadati</taxon>
        <taxon>Pseudomonadota</taxon>
        <taxon>Betaproteobacteria</taxon>
        <taxon>Burkholderiales</taxon>
        <taxon>Burkholderiaceae</taxon>
        <taxon>Paraburkholderia</taxon>
    </lineage>
</organism>
<dbReference type="GO" id="GO:0032791">
    <property type="term" value="F:lead ion binding"/>
    <property type="evidence" value="ECO:0007669"/>
    <property type="project" value="TreeGrafter"/>
</dbReference>
<dbReference type="AlphaFoldDB" id="A0A1N6JVJ1"/>